<protein>
    <submittedName>
        <fullName evidence="2">DUF4386 domain-containing protein</fullName>
    </submittedName>
</protein>
<name>A0ABU7VRY4_9BACL</name>
<feature type="transmembrane region" description="Helical" evidence="1">
    <location>
        <begin position="87"/>
        <end position="106"/>
    </location>
</feature>
<dbReference type="InterPro" id="IPR025495">
    <property type="entry name" value="DUF4386"/>
</dbReference>
<keyword evidence="3" id="KW-1185">Reference proteome</keyword>
<evidence type="ECO:0000313" key="2">
    <source>
        <dbReference type="EMBL" id="MEF2966545.1"/>
    </source>
</evidence>
<dbReference type="Pfam" id="PF14329">
    <property type="entry name" value="DUF4386"/>
    <property type="match status" value="1"/>
</dbReference>
<dbReference type="RefSeq" id="WP_331846768.1">
    <property type="nucleotide sequence ID" value="NZ_JAZHPZ010000005.1"/>
</dbReference>
<keyword evidence="1" id="KW-0812">Transmembrane</keyword>
<feature type="transmembrane region" description="Helical" evidence="1">
    <location>
        <begin position="47"/>
        <end position="67"/>
    </location>
</feature>
<feature type="transmembrane region" description="Helical" evidence="1">
    <location>
        <begin position="192"/>
        <end position="211"/>
    </location>
</feature>
<evidence type="ECO:0000313" key="3">
    <source>
        <dbReference type="Proteomes" id="UP001306950"/>
    </source>
</evidence>
<keyword evidence="1" id="KW-1133">Transmembrane helix</keyword>
<evidence type="ECO:0000256" key="1">
    <source>
        <dbReference type="SAM" id="Phobius"/>
    </source>
</evidence>
<gene>
    <name evidence="2" type="ORF">V3851_11955</name>
</gene>
<comment type="caution">
    <text evidence="2">The sequence shown here is derived from an EMBL/GenBank/DDBJ whole genome shotgun (WGS) entry which is preliminary data.</text>
</comment>
<keyword evidence="1" id="KW-0472">Membrane</keyword>
<sequence>MRKMERVVGVLFLLSTGAFLVGSGILDPILHRTDLLVSVDSDRMSMFAGWFLELINAIAVVGIAMLLQPTLKKYHEAFAFGYFASRVMESALLMLSLIGPLILLALNKPSTSAGVSGSGDSYLQMLGNLAVEAHYLLFDMAMLVLSLGSLLFCYILYRSRLVPQWLSIIGLIGYTCLLASSSLSIAGLDLGTVLYIPGAIFEIVLPVWLIVKGFNPHTQVSAK</sequence>
<reference evidence="2 3" key="1">
    <citation type="submission" date="2024-02" db="EMBL/GenBank/DDBJ databases">
        <title>A nitrogen-fixing paenibacillus bacterium.</title>
        <authorList>
            <person name="Zhang W.L."/>
            <person name="Chen S.F."/>
        </authorList>
    </citation>
    <scope>NUCLEOTIDE SEQUENCE [LARGE SCALE GENOMIC DNA]</scope>
    <source>
        <strain evidence="2 3">M1</strain>
    </source>
</reference>
<proteinExistence type="predicted"/>
<dbReference type="Proteomes" id="UP001306950">
    <property type="component" value="Unassembled WGS sequence"/>
</dbReference>
<accession>A0ABU7VRY4</accession>
<dbReference type="EMBL" id="JAZHPZ010000005">
    <property type="protein sequence ID" value="MEF2966545.1"/>
    <property type="molecule type" value="Genomic_DNA"/>
</dbReference>
<feature type="transmembrane region" description="Helical" evidence="1">
    <location>
        <begin position="164"/>
        <end position="186"/>
    </location>
</feature>
<organism evidence="2 3">
    <name type="scientific">Paenibacillus haidiansis</name>
    <dbReference type="NCBI Taxonomy" id="1574488"/>
    <lineage>
        <taxon>Bacteria</taxon>
        <taxon>Bacillati</taxon>
        <taxon>Bacillota</taxon>
        <taxon>Bacilli</taxon>
        <taxon>Bacillales</taxon>
        <taxon>Paenibacillaceae</taxon>
        <taxon>Paenibacillus</taxon>
    </lineage>
</organism>
<feature type="transmembrane region" description="Helical" evidence="1">
    <location>
        <begin position="135"/>
        <end position="157"/>
    </location>
</feature>